<dbReference type="Gene3D" id="3.30.930.10">
    <property type="entry name" value="Bira Bifunctional Protein, Domain 2"/>
    <property type="match status" value="1"/>
</dbReference>
<dbReference type="InterPro" id="IPR010978">
    <property type="entry name" value="tRNA-bd_arm"/>
</dbReference>
<dbReference type="FunCoup" id="A0A7F5R3D1">
    <property type="interactions" value="47"/>
</dbReference>
<dbReference type="Gene3D" id="1.10.287.40">
    <property type="entry name" value="Serine-tRNA synthetase, tRNA binding domain"/>
    <property type="match status" value="1"/>
</dbReference>
<reference evidence="5" key="1">
    <citation type="submission" date="2025-08" db="UniProtKB">
        <authorList>
            <consortium name="RefSeq"/>
        </authorList>
    </citation>
    <scope>IDENTIFICATION</scope>
    <source>
        <tissue evidence="5">Entire body</tissue>
    </source>
</reference>
<dbReference type="CTD" id="318604"/>
<dbReference type="PIRSF" id="PIRSF001529">
    <property type="entry name" value="Ser-tRNA-synth_IIa"/>
    <property type="match status" value="1"/>
</dbReference>
<evidence type="ECO:0000256" key="2">
    <source>
        <dbReference type="PIRSR" id="PIRSR001529-1"/>
    </source>
</evidence>
<keyword evidence="4" id="KW-1185">Reference proteome</keyword>
<sequence length="450" mass="52693">MMKFPVKELNSNFCKHIFRNFSSALYITGDKAQKNFAVLIPHIDFEERIQNKGELLNNIKVRKLDLDLNNIEKTWKFYKNLLQRKIILDQTRIEIGKEIANLTSNINVEANQEKKLKMHARIIKDDLKTMKEYLYSIEEDAAIKALSLPNILHKKTPISDHEVLHQFLEKPTEKSENHLSIAEKNDLIEFYDPLYYFFKHKCATFEMKILDYFREYMLKNLFTYFSNPDFARSIVVEGCGGDFNNPNESFILESSEDTFVSELNRLHLVGGASLCSFMAYFTRHLIQIGYFPLKYFTCGRKYQPPIQAEASLFTTGQETAIELFVATTDCLEQEDHEIENIIRILRCLYDSLGFHYQLIAVPAHKLKNYECMRISVQMLSCSLQEYVEVAHLSVCDNYLSKRLLCTYIEEKKRKFPRILSGTILSIQKLLGCVIEYNSINKRDLLWHKNI</sequence>
<dbReference type="RefSeq" id="XP_025829753.1">
    <property type="nucleotide sequence ID" value="XM_025973968.1"/>
</dbReference>
<dbReference type="GeneID" id="112904300"/>
<dbReference type="AlphaFoldDB" id="A0A7F5R3D1"/>
<dbReference type="SUPFAM" id="SSF55681">
    <property type="entry name" value="Class II aaRS and biotin synthetases"/>
    <property type="match status" value="1"/>
</dbReference>
<dbReference type="Proteomes" id="UP000192223">
    <property type="component" value="Unplaced"/>
</dbReference>
<name>A0A7F5R3D1_AGRPL</name>
<proteinExistence type="inferred from homology"/>
<gene>
    <name evidence="5" type="primary">LOC112904300</name>
</gene>
<comment type="similarity">
    <text evidence="1">Belongs to the class-II aminoacyl-tRNA synthetase family. Type-1 seryl-tRNA synthetase subfamily.</text>
</comment>
<dbReference type="Pfam" id="PF00587">
    <property type="entry name" value="tRNA-synt_2b"/>
    <property type="match status" value="1"/>
</dbReference>
<dbReference type="InParanoid" id="A0A7F5R3D1"/>
<dbReference type="InterPro" id="IPR045864">
    <property type="entry name" value="aa-tRNA-synth_II/BPL/LPL"/>
</dbReference>
<dbReference type="InterPro" id="IPR042103">
    <property type="entry name" value="SerRS_1_N_sf"/>
</dbReference>
<evidence type="ECO:0000256" key="1">
    <source>
        <dbReference type="ARBA" id="ARBA00010728"/>
    </source>
</evidence>
<evidence type="ECO:0000313" key="5">
    <source>
        <dbReference type="RefSeq" id="XP_025829753.1"/>
    </source>
</evidence>
<dbReference type="InterPro" id="IPR002317">
    <property type="entry name" value="Ser-tRNA-ligase_type_1"/>
</dbReference>
<dbReference type="InterPro" id="IPR002314">
    <property type="entry name" value="aa-tRNA-synt_IIb"/>
</dbReference>
<dbReference type="GO" id="GO:0005524">
    <property type="term" value="F:ATP binding"/>
    <property type="evidence" value="ECO:0007669"/>
    <property type="project" value="InterPro"/>
</dbReference>
<accession>A0A7F5R3D1</accession>
<evidence type="ECO:0000259" key="3">
    <source>
        <dbReference type="Pfam" id="PF00587"/>
    </source>
</evidence>
<feature type="domain" description="Aminoacyl-tRNA synthetase class II (G/ P/ S/T)" evidence="3">
    <location>
        <begin position="290"/>
        <end position="436"/>
    </location>
</feature>
<dbReference type="PANTHER" id="PTHR11778">
    <property type="entry name" value="SERYL-TRNA SYNTHETASE"/>
    <property type="match status" value="1"/>
</dbReference>
<dbReference type="GO" id="GO:0004828">
    <property type="term" value="F:serine-tRNA ligase activity"/>
    <property type="evidence" value="ECO:0007669"/>
    <property type="project" value="InterPro"/>
</dbReference>
<protein>
    <submittedName>
        <fullName evidence="5">Serine--tRNA synthetase-like protein Slimp</fullName>
    </submittedName>
</protein>
<dbReference type="SUPFAM" id="SSF46589">
    <property type="entry name" value="tRNA-binding arm"/>
    <property type="match status" value="1"/>
</dbReference>
<dbReference type="GO" id="GO:0006434">
    <property type="term" value="P:seryl-tRNA aminoacylation"/>
    <property type="evidence" value="ECO:0007669"/>
    <property type="project" value="InterPro"/>
</dbReference>
<organism evidence="4 5">
    <name type="scientific">Agrilus planipennis</name>
    <name type="common">Emerald ash borer</name>
    <name type="synonym">Agrilus marcopoli</name>
    <dbReference type="NCBI Taxonomy" id="224129"/>
    <lineage>
        <taxon>Eukaryota</taxon>
        <taxon>Metazoa</taxon>
        <taxon>Ecdysozoa</taxon>
        <taxon>Arthropoda</taxon>
        <taxon>Hexapoda</taxon>
        <taxon>Insecta</taxon>
        <taxon>Pterygota</taxon>
        <taxon>Neoptera</taxon>
        <taxon>Endopterygota</taxon>
        <taxon>Coleoptera</taxon>
        <taxon>Polyphaga</taxon>
        <taxon>Elateriformia</taxon>
        <taxon>Buprestoidea</taxon>
        <taxon>Buprestidae</taxon>
        <taxon>Agrilinae</taxon>
        <taxon>Agrilus</taxon>
    </lineage>
</organism>
<evidence type="ECO:0000313" key="4">
    <source>
        <dbReference type="Proteomes" id="UP000192223"/>
    </source>
</evidence>
<feature type="site" description="Important for serine binding" evidence="2">
    <location>
        <position position="422"/>
    </location>
</feature>
<feature type="binding site" evidence="2">
    <location>
        <position position="322"/>
    </location>
    <ligand>
        <name>L-serine</name>
        <dbReference type="ChEBI" id="CHEBI:33384"/>
    </ligand>
</feature>
<dbReference type="OrthoDB" id="24683at2759"/>
<dbReference type="KEGG" id="apln:112904300"/>